<organism evidence="2 3">
    <name type="scientific">Delftia acidovorans</name>
    <name type="common">Pseudomonas acidovorans</name>
    <name type="synonym">Comamonas acidovorans</name>
    <dbReference type="NCBI Taxonomy" id="80866"/>
    <lineage>
        <taxon>Bacteria</taxon>
        <taxon>Pseudomonadati</taxon>
        <taxon>Pseudomonadota</taxon>
        <taxon>Betaproteobacteria</taxon>
        <taxon>Burkholderiales</taxon>
        <taxon>Comamonadaceae</taxon>
        <taxon>Delftia</taxon>
    </lineage>
</organism>
<dbReference type="Proteomes" id="UP000594778">
    <property type="component" value="Chromosome"/>
</dbReference>
<feature type="transmembrane region" description="Helical" evidence="1">
    <location>
        <begin position="37"/>
        <end position="55"/>
    </location>
</feature>
<protein>
    <recommendedName>
        <fullName evidence="4">Holin</fullName>
    </recommendedName>
</protein>
<dbReference type="AlphaFoldDB" id="A0A7T2W2L1"/>
<reference evidence="2 3" key="1">
    <citation type="submission" date="2020-12" db="EMBL/GenBank/DDBJ databases">
        <title>FDA dAtabase for Regulatory Grade micrObial Sequences (FDA-ARGOS): Supporting development and validation of Infectious Disease Dx tests.</title>
        <authorList>
            <person name="Sproer C."/>
            <person name="Gronow S."/>
            <person name="Severitt S."/>
            <person name="Schroder I."/>
            <person name="Tallon L."/>
            <person name="Sadzewicz L."/>
            <person name="Zhao X."/>
            <person name="Boylan J."/>
            <person name="Ott S."/>
            <person name="Bowen H."/>
            <person name="Vavikolanu K."/>
            <person name="Mehta A."/>
            <person name="Aluvathingal J."/>
            <person name="Nadendla S."/>
            <person name="Lowell S."/>
            <person name="Myers T."/>
            <person name="Yan Y."/>
            <person name="Sichtig H."/>
        </authorList>
    </citation>
    <scope>NUCLEOTIDE SEQUENCE [LARGE SCALE GENOMIC DNA]</scope>
    <source>
        <strain evidence="2 3">FDAARGOS_909</strain>
    </source>
</reference>
<keyword evidence="1" id="KW-0812">Transmembrane</keyword>
<dbReference type="EMBL" id="CP065668">
    <property type="protein sequence ID" value="QPS10280.1"/>
    <property type="molecule type" value="Genomic_DNA"/>
</dbReference>
<sequence>MDRETILKTAAVEGAKAAPPVTVVATNLANGWTMTHTVTALTILYLLLQAAYLVWRWSNEREDRRAKQAREALDQAAACKVQA</sequence>
<evidence type="ECO:0000256" key="1">
    <source>
        <dbReference type="SAM" id="Phobius"/>
    </source>
</evidence>
<keyword evidence="1" id="KW-1133">Transmembrane helix</keyword>
<evidence type="ECO:0000313" key="2">
    <source>
        <dbReference type="EMBL" id="QPS10280.1"/>
    </source>
</evidence>
<evidence type="ECO:0000313" key="3">
    <source>
        <dbReference type="Proteomes" id="UP000594778"/>
    </source>
</evidence>
<dbReference type="RefSeq" id="WP_197956834.1">
    <property type="nucleotide sequence ID" value="NZ_CP065668.1"/>
</dbReference>
<evidence type="ECO:0008006" key="4">
    <source>
        <dbReference type="Google" id="ProtNLM"/>
    </source>
</evidence>
<name>A0A7T2W2L1_DELAC</name>
<proteinExistence type="predicted"/>
<accession>A0A7T2W2L1</accession>
<keyword evidence="1" id="KW-0472">Membrane</keyword>
<gene>
    <name evidence="2" type="ORF">I6G66_09910</name>
</gene>